<comment type="subcellular location">
    <subcellularLocation>
        <location evidence="1">Cell inner membrane</location>
    </subcellularLocation>
</comment>
<dbReference type="EMBL" id="CABIKM010000026">
    <property type="protein sequence ID" value="VUZ85523.1"/>
    <property type="molecule type" value="Genomic_DNA"/>
</dbReference>
<organism evidence="12 13">
    <name type="scientific">Candidatus Methylomirabilis lanthanidiphila</name>
    <dbReference type="NCBI Taxonomy" id="2211376"/>
    <lineage>
        <taxon>Bacteria</taxon>
        <taxon>Candidatus Methylomirabilota</taxon>
        <taxon>Candidatus Methylomirabilia</taxon>
        <taxon>Candidatus Methylomirabilales</taxon>
        <taxon>Candidatus Methylomirabilaceae</taxon>
        <taxon>Candidatus Methylomirabilis</taxon>
    </lineage>
</organism>
<sequence>MALMVVLWILAFLTIIFTTFTFSMRTELAAAGNFRDQAESYYLAEAGVYRAAAEIINADRDVPPDSKNYDALNEHWHTNPAAYNNVPLGRGYYWVMVADEESKIPLNGGRFTPPQYEAMLRRLFSNSGVRDEKLLSTIVDSIQDWRDTDTLHRLNGVEDDYYLSRPVPYRAKNGNFESIEELLLVKGMTSEILYGNIASPQRRAELQAQLPWERELTAGEYLGVARYLTVHSSGQVNVNTASPEVVMTLGLTAAETKAVLDQRAATPYRDVQAVISLLISISGGEGRQGFAVVRGGQPGPADPRQIRTTLSQIATVVSKTFSVETAARMSGSKLTARVAAILQNSGSPGRPKLSIKLWSVDPRQGV</sequence>
<keyword evidence="13" id="KW-1185">Reference proteome</keyword>
<evidence type="ECO:0000259" key="10">
    <source>
        <dbReference type="Pfam" id="PF03934"/>
    </source>
</evidence>
<name>A0A564ZK21_9BACT</name>
<evidence type="ECO:0000256" key="4">
    <source>
        <dbReference type="ARBA" id="ARBA00022475"/>
    </source>
</evidence>
<dbReference type="InterPro" id="IPR049031">
    <property type="entry name" value="T2SSK_SAM-like_1st"/>
</dbReference>
<gene>
    <name evidence="12" type="ORF">MELA_01908</name>
</gene>
<keyword evidence="3" id="KW-0813">Transport</keyword>
<accession>A0A564ZK21</accession>
<dbReference type="Gene3D" id="3.30.1300.30">
    <property type="entry name" value="GSPII I/J protein-like"/>
    <property type="match status" value="1"/>
</dbReference>
<evidence type="ECO:0000313" key="12">
    <source>
        <dbReference type="EMBL" id="VUZ85523.1"/>
    </source>
</evidence>
<dbReference type="InterPro" id="IPR049179">
    <property type="entry name" value="T2SSK_SAM-like_2nd"/>
</dbReference>
<dbReference type="Proteomes" id="UP000334340">
    <property type="component" value="Unassembled WGS sequence"/>
</dbReference>
<feature type="domain" description="T2SS protein K first SAM-like" evidence="11">
    <location>
        <begin position="114"/>
        <end position="192"/>
    </location>
</feature>
<evidence type="ECO:0000256" key="1">
    <source>
        <dbReference type="ARBA" id="ARBA00004533"/>
    </source>
</evidence>
<feature type="domain" description="T2SS protein K second SAM-like" evidence="10">
    <location>
        <begin position="236"/>
        <end position="277"/>
    </location>
</feature>
<reference evidence="12 13" key="1">
    <citation type="submission" date="2019-07" db="EMBL/GenBank/DDBJ databases">
        <authorList>
            <person name="Cremers G."/>
        </authorList>
    </citation>
    <scope>NUCLEOTIDE SEQUENCE [LARGE SCALE GENOMIC DNA]</scope>
</reference>
<evidence type="ECO:0000256" key="9">
    <source>
        <dbReference type="ARBA" id="ARBA00023136"/>
    </source>
</evidence>
<proteinExistence type="inferred from homology"/>
<keyword evidence="8" id="KW-1133">Transmembrane helix</keyword>
<dbReference type="AlphaFoldDB" id="A0A564ZK21"/>
<keyword evidence="6" id="KW-0812">Transmembrane</keyword>
<dbReference type="Pfam" id="PF03934">
    <property type="entry name" value="T2SSK"/>
    <property type="match status" value="1"/>
</dbReference>
<dbReference type="Pfam" id="PF21687">
    <property type="entry name" value="T2SSK_1st"/>
    <property type="match status" value="1"/>
</dbReference>
<dbReference type="InterPro" id="IPR005628">
    <property type="entry name" value="GspK"/>
</dbReference>
<dbReference type="SUPFAM" id="SSF158544">
    <property type="entry name" value="GspK insert domain-like"/>
    <property type="match status" value="1"/>
</dbReference>
<evidence type="ECO:0000259" key="11">
    <source>
        <dbReference type="Pfam" id="PF21687"/>
    </source>
</evidence>
<keyword evidence="7" id="KW-0653">Protein transport</keyword>
<evidence type="ECO:0000256" key="3">
    <source>
        <dbReference type="ARBA" id="ARBA00022448"/>
    </source>
</evidence>
<dbReference type="GO" id="GO:0009306">
    <property type="term" value="P:protein secretion"/>
    <property type="evidence" value="ECO:0007669"/>
    <property type="project" value="InterPro"/>
</dbReference>
<dbReference type="PANTHER" id="PTHR38831">
    <property type="entry name" value="TYPE II SECRETION SYSTEM PROTEIN K"/>
    <property type="match status" value="1"/>
</dbReference>
<evidence type="ECO:0000313" key="13">
    <source>
        <dbReference type="Proteomes" id="UP000334340"/>
    </source>
</evidence>
<evidence type="ECO:0000256" key="8">
    <source>
        <dbReference type="ARBA" id="ARBA00022989"/>
    </source>
</evidence>
<evidence type="ECO:0000256" key="7">
    <source>
        <dbReference type="ARBA" id="ARBA00022927"/>
    </source>
</evidence>
<evidence type="ECO:0000256" key="6">
    <source>
        <dbReference type="ARBA" id="ARBA00022692"/>
    </source>
</evidence>
<protein>
    <submittedName>
        <fullName evidence="12">General secretion pathway protein K</fullName>
    </submittedName>
</protein>
<keyword evidence="9" id="KW-0472">Membrane</keyword>
<comment type="similarity">
    <text evidence="2">Belongs to the GSP K family.</text>
</comment>
<evidence type="ECO:0000256" key="2">
    <source>
        <dbReference type="ARBA" id="ARBA00007246"/>
    </source>
</evidence>
<keyword evidence="4" id="KW-1003">Cell membrane</keyword>
<dbReference type="GO" id="GO:0005886">
    <property type="term" value="C:plasma membrane"/>
    <property type="evidence" value="ECO:0007669"/>
    <property type="project" value="UniProtKB-SubCell"/>
</dbReference>
<keyword evidence="5" id="KW-0997">Cell inner membrane</keyword>
<dbReference type="Gene3D" id="1.10.40.60">
    <property type="entry name" value="EpsJ-like"/>
    <property type="match status" value="2"/>
</dbReference>
<dbReference type="PANTHER" id="PTHR38831:SF2">
    <property type="entry name" value="TYPE II SECRETION SYSTEM PROTEIN K"/>
    <property type="match status" value="1"/>
</dbReference>
<evidence type="ECO:0000256" key="5">
    <source>
        <dbReference type="ARBA" id="ARBA00022519"/>
    </source>
</evidence>
<dbReference type="InterPro" id="IPR038072">
    <property type="entry name" value="GspK_central_sf"/>
</dbReference>